<reference evidence="2" key="1">
    <citation type="journal article" date="2024" name="Proc. Natl. Acad. Sci. U.S.A.">
        <title>Extraordinary preservation of gene collinearity over three hundred million years revealed in homosporous lycophytes.</title>
        <authorList>
            <person name="Li C."/>
            <person name="Wickell D."/>
            <person name="Kuo L.Y."/>
            <person name="Chen X."/>
            <person name="Nie B."/>
            <person name="Liao X."/>
            <person name="Peng D."/>
            <person name="Ji J."/>
            <person name="Jenkins J."/>
            <person name="Williams M."/>
            <person name="Shu S."/>
            <person name="Plott C."/>
            <person name="Barry K."/>
            <person name="Rajasekar S."/>
            <person name="Grimwood J."/>
            <person name="Han X."/>
            <person name="Sun S."/>
            <person name="Hou Z."/>
            <person name="He W."/>
            <person name="Dai G."/>
            <person name="Sun C."/>
            <person name="Schmutz J."/>
            <person name="Leebens-Mack J.H."/>
            <person name="Li F.W."/>
            <person name="Wang L."/>
        </authorList>
    </citation>
    <scope>NUCLEOTIDE SEQUENCE [LARGE SCALE GENOMIC DNA]</scope>
    <source>
        <strain evidence="2">cv. PW_Plant_1</strain>
    </source>
</reference>
<accession>A0ACC2B0F1</accession>
<keyword evidence="2" id="KW-1185">Reference proteome</keyword>
<protein>
    <submittedName>
        <fullName evidence="1">Uncharacterized protein</fullName>
    </submittedName>
</protein>
<gene>
    <name evidence="1" type="ORF">O6H91_18G030800</name>
</gene>
<organism evidence="1 2">
    <name type="scientific">Diphasiastrum complanatum</name>
    <name type="common">Issler's clubmoss</name>
    <name type="synonym">Lycopodium complanatum</name>
    <dbReference type="NCBI Taxonomy" id="34168"/>
    <lineage>
        <taxon>Eukaryota</taxon>
        <taxon>Viridiplantae</taxon>
        <taxon>Streptophyta</taxon>
        <taxon>Embryophyta</taxon>
        <taxon>Tracheophyta</taxon>
        <taxon>Lycopodiopsida</taxon>
        <taxon>Lycopodiales</taxon>
        <taxon>Lycopodiaceae</taxon>
        <taxon>Lycopodioideae</taxon>
        <taxon>Diphasiastrum</taxon>
    </lineage>
</organism>
<evidence type="ECO:0000313" key="2">
    <source>
        <dbReference type="Proteomes" id="UP001162992"/>
    </source>
</evidence>
<dbReference type="EMBL" id="CM055109">
    <property type="protein sequence ID" value="KAJ7522902.1"/>
    <property type="molecule type" value="Genomic_DNA"/>
</dbReference>
<evidence type="ECO:0000313" key="1">
    <source>
        <dbReference type="EMBL" id="KAJ7522902.1"/>
    </source>
</evidence>
<proteinExistence type="predicted"/>
<comment type="caution">
    <text evidence="1">The sequence shown here is derived from an EMBL/GenBank/DDBJ whole genome shotgun (WGS) entry which is preliminary data.</text>
</comment>
<sequence length="869" mass="95769">MDRSFFIFTIITCCIIYSHAGEKGAYGQQVRSGAVTIGALVALNSKMGREAKLAMELAVQKVNLDSTVLNGTELRLRVMDENCDALQGAAAAISLFENEVVAIAGPQTSAASHFVAYMGAAAQVPIVSFSATDPNLSENQYDYFLRLANNDRVQMMAIASVVSLYGWREVVALYTNDDYGRSGIEALNEVLIPMGVKILKRLGFSPGLGKTDIGNLLAELYEFGSKIYIVHMEASMSRALFTEAFNLGMISTGFVWIVTEATSNVLDMIYLDDEYLQSVQGILGTRSFIPDSLELQAFLNEWKKLKGTEELGGVRAHLSMYTLYAYDSIWTIANAVRNLLDYNGTISFVSQKPFPDAAGGRTDLSKLKLFKEGANLLQEILQTNFTGIAGKVQFNRSGDVLHPTFEIVNMVGKGLRVVGYWTENSGCTLSLPAAASKSKSVFKGENVQKLQDVIWPGGLARVPQGWIFPTNTRPLLVAVPYKQGYEEFVGIKQLADNVTSFDGFCIDVFKAALSQLPYHVPYSFIPFGNGIVTPSYDELVRSVASKEFDAAVGDIEITKSRSDIVDFTQPYTASGLTVLASRKDASSNIAWAFLQPFTPAMWLTTFFFVLVNGLVMWILEHKKNPEFRGEPKKQIATILWFIFSSLFFVQREDVKSTLGKAALLVWLFFVLIIKSSYTASLGSILTVQQSVSQTPGIQSIINQPEVRIGYQTGSFVKNYLMQLGVTEDRLVNLSSLTNYAVALNNKSVGAIVDELPYVQLFLSSECNFTAAQEFAKGGWGFAFPKGSQLALDLSQALLQLSENGELQRLFDTWLRSSDCSSFEVNTNLSDLTLSSFWGLFLLTGSTSLICCLLYAYLQWMLPTEAPPKH</sequence>
<name>A0ACC2B0F1_DIPCM</name>
<dbReference type="Proteomes" id="UP001162992">
    <property type="component" value="Chromosome 18"/>
</dbReference>